<dbReference type="PANTHER" id="PTHR46830">
    <property type="entry name" value="TRANSFERASE, PUTATIVE-RELATED"/>
    <property type="match status" value="1"/>
</dbReference>
<proteinExistence type="inferred from homology"/>
<dbReference type="GO" id="GO:1901135">
    <property type="term" value="P:carbohydrate derivative metabolic process"/>
    <property type="evidence" value="ECO:0007669"/>
    <property type="project" value="UniProtKB-ARBA"/>
</dbReference>
<dbReference type="InParanoid" id="A0A1J7JA88"/>
<organism evidence="2 3">
    <name type="scientific">Coniochaeta ligniaria NRRL 30616</name>
    <dbReference type="NCBI Taxonomy" id="1408157"/>
    <lineage>
        <taxon>Eukaryota</taxon>
        <taxon>Fungi</taxon>
        <taxon>Dikarya</taxon>
        <taxon>Ascomycota</taxon>
        <taxon>Pezizomycotina</taxon>
        <taxon>Sordariomycetes</taxon>
        <taxon>Sordariomycetidae</taxon>
        <taxon>Coniochaetales</taxon>
        <taxon>Coniochaetaceae</taxon>
        <taxon>Coniochaeta</taxon>
    </lineage>
</organism>
<evidence type="ECO:0000313" key="2">
    <source>
        <dbReference type="EMBL" id="OIW30209.1"/>
    </source>
</evidence>
<dbReference type="Gene3D" id="3.90.550.20">
    <property type="match status" value="1"/>
</dbReference>
<dbReference type="AlphaFoldDB" id="A0A1J7JA88"/>
<keyword evidence="3" id="KW-1185">Reference proteome</keyword>
<dbReference type="InterPro" id="IPR007577">
    <property type="entry name" value="GlycoTrfase_DXD_sugar-bd_CS"/>
</dbReference>
<dbReference type="Proteomes" id="UP000182658">
    <property type="component" value="Unassembled WGS sequence"/>
</dbReference>
<dbReference type="Pfam" id="PF04488">
    <property type="entry name" value="Gly_transf_sug"/>
    <property type="match status" value="1"/>
</dbReference>
<accession>A0A1J7JA88</accession>
<dbReference type="InterPro" id="IPR029044">
    <property type="entry name" value="Nucleotide-diphossugar_trans"/>
</dbReference>
<protein>
    <recommendedName>
        <fullName evidence="4">Glycosyl transferase</fullName>
    </recommendedName>
</protein>
<sequence length="387" mass="42924">MPARRVTAAAVAFVALASALVYLYVSGSSRITYPIFPFSSVSDVACEHIDSSVNDATTASQQKHVIPNTVHYVWLLKNATEFRLSFKVFVSVYSAHLFFKPDKIYIHTDARPEVLRDAEASGDVWTKRVLSLPGITPNFIQAPNVTERGVRIVHMEHKADFLRMAALRDFGGVYLDTDVVPLRDVAPLRNSGFANVLGGATVLTIKHAGYLNNGVMMAVPQSTLMKIYYHAAQEFFDGRWETASIHLLTDLANRLLPLPSEVLLLEPRAFAPMSWEFQDQKRLFKPSLKTLVNQEAAAGSGPEEATCRDALAWLRQREVAGTDAQELDFSSSYVLHAFDDSIGKIRGWDHVVDLKYVLARQSNYARAVFPAVWHAVQAGIISEGETG</sequence>
<dbReference type="PANTHER" id="PTHR46830:SF2">
    <property type="entry name" value="ALPHA-1,4-N-ACETYLGLUCOSAMINYLTRANSFERASE"/>
    <property type="match status" value="1"/>
</dbReference>
<evidence type="ECO:0000313" key="3">
    <source>
        <dbReference type="Proteomes" id="UP000182658"/>
    </source>
</evidence>
<reference evidence="2 3" key="1">
    <citation type="submission" date="2016-10" db="EMBL/GenBank/DDBJ databases">
        <title>Draft genome sequence of Coniochaeta ligniaria NRRL30616, a lignocellulolytic fungus for bioabatement of inhibitors in plant biomass hydrolysates.</title>
        <authorList>
            <consortium name="DOE Joint Genome Institute"/>
            <person name="Jimenez D.J."/>
            <person name="Hector R.E."/>
            <person name="Riley R."/>
            <person name="Sun H."/>
            <person name="Grigoriev I.V."/>
            <person name="Van Elsas J.D."/>
            <person name="Nichols N.N."/>
        </authorList>
    </citation>
    <scope>NUCLEOTIDE SEQUENCE [LARGE SCALE GENOMIC DNA]</scope>
    <source>
        <strain evidence="2 3">NRRL 30616</strain>
    </source>
</reference>
<comment type="similarity">
    <text evidence="1">Belongs to the glycosyltransferase 32 family.</text>
</comment>
<dbReference type="SUPFAM" id="SSF53448">
    <property type="entry name" value="Nucleotide-diphospho-sugar transferases"/>
    <property type="match status" value="1"/>
</dbReference>
<dbReference type="EMBL" id="KV875097">
    <property type="protein sequence ID" value="OIW30209.1"/>
    <property type="molecule type" value="Genomic_DNA"/>
</dbReference>
<name>A0A1J7JA88_9PEZI</name>
<evidence type="ECO:0000256" key="1">
    <source>
        <dbReference type="ARBA" id="ARBA00009003"/>
    </source>
</evidence>
<evidence type="ECO:0008006" key="4">
    <source>
        <dbReference type="Google" id="ProtNLM"/>
    </source>
</evidence>
<gene>
    <name evidence="2" type="ORF">CONLIGDRAFT_632274</name>
</gene>
<dbReference type="OrthoDB" id="409543at2759"/>